<feature type="transmembrane region" description="Helical" evidence="1">
    <location>
        <begin position="34"/>
        <end position="55"/>
    </location>
</feature>
<evidence type="ECO:0000256" key="1">
    <source>
        <dbReference type="SAM" id="Phobius"/>
    </source>
</evidence>
<feature type="transmembrane region" description="Helical" evidence="1">
    <location>
        <begin position="7"/>
        <end position="28"/>
    </location>
</feature>
<reference evidence="2 3" key="1">
    <citation type="submission" date="2016-11" db="EMBL/GenBank/DDBJ databases">
        <authorList>
            <person name="Jaros S."/>
            <person name="Januszkiewicz K."/>
            <person name="Wedrychowicz H."/>
        </authorList>
    </citation>
    <scope>NUCLEOTIDE SEQUENCE [LARGE SCALE GENOMIC DNA]</scope>
    <source>
        <strain evidence="2 3">DSM 27406</strain>
    </source>
</reference>
<dbReference type="EMBL" id="FRBL01000006">
    <property type="protein sequence ID" value="SHM00064.1"/>
    <property type="molecule type" value="Genomic_DNA"/>
</dbReference>
<keyword evidence="3" id="KW-1185">Reference proteome</keyword>
<name>A0A1M7F7N2_9BACT</name>
<keyword evidence="1" id="KW-0812">Transmembrane</keyword>
<keyword evidence="1" id="KW-1133">Transmembrane helix</keyword>
<organism evidence="2 3">
    <name type="scientific">Chitinophaga jiangningensis</name>
    <dbReference type="NCBI Taxonomy" id="1419482"/>
    <lineage>
        <taxon>Bacteria</taxon>
        <taxon>Pseudomonadati</taxon>
        <taxon>Bacteroidota</taxon>
        <taxon>Chitinophagia</taxon>
        <taxon>Chitinophagales</taxon>
        <taxon>Chitinophagaceae</taxon>
        <taxon>Chitinophaga</taxon>
    </lineage>
</organism>
<dbReference type="AlphaFoldDB" id="A0A1M7F7N2"/>
<evidence type="ECO:0000313" key="3">
    <source>
        <dbReference type="Proteomes" id="UP000184420"/>
    </source>
</evidence>
<evidence type="ECO:0000313" key="2">
    <source>
        <dbReference type="EMBL" id="SHM00064.1"/>
    </source>
</evidence>
<gene>
    <name evidence="2" type="ORF">SAMN05444266_10627</name>
</gene>
<sequence length="61" mass="6618">MNKIKPIFHLLAMTALIAALGMSVYHTTDNGTSLISFFLFLLGTTAGFAVAYLILKLVSKK</sequence>
<protein>
    <submittedName>
        <fullName evidence="2">Uncharacterized protein</fullName>
    </submittedName>
</protein>
<accession>A0A1M7F7N2</accession>
<dbReference type="Proteomes" id="UP000184420">
    <property type="component" value="Unassembled WGS sequence"/>
</dbReference>
<keyword evidence="1" id="KW-0472">Membrane</keyword>
<proteinExistence type="predicted"/>